<protein>
    <submittedName>
        <fullName evidence="1">Uncharacterized protein</fullName>
    </submittedName>
</protein>
<proteinExistence type="predicted"/>
<evidence type="ECO:0000313" key="1">
    <source>
        <dbReference type="EMBL" id="ERG90961.1"/>
    </source>
</evidence>
<gene>
    <name evidence="1" type="ORF">J07HQW1_00992</name>
</gene>
<dbReference type="STRING" id="1238424.J07HQW1_00992"/>
<organism evidence="1 2">
    <name type="scientific">Haloquadratum walsbyi J07HQW1</name>
    <dbReference type="NCBI Taxonomy" id="1238424"/>
    <lineage>
        <taxon>Archaea</taxon>
        <taxon>Methanobacteriati</taxon>
        <taxon>Methanobacteriota</taxon>
        <taxon>Stenosarchaea group</taxon>
        <taxon>Halobacteria</taxon>
        <taxon>Halobacteriales</taxon>
        <taxon>Haloferacaceae</taxon>
        <taxon>Haloquadratum</taxon>
    </lineage>
</organism>
<evidence type="ECO:0000313" key="2">
    <source>
        <dbReference type="Proteomes" id="UP000030649"/>
    </source>
</evidence>
<dbReference type="EMBL" id="KE356560">
    <property type="protein sequence ID" value="ERG90961.1"/>
    <property type="molecule type" value="Genomic_DNA"/>
</dbReference>
<accession>U1PFR9</accession>
<dbReference type="HOGENOM" id="CLU_1860668_0_0_2"/>
<reference evidence="1 2" key="1">
    <citation type="journal article" date="2013" name="PLoS ONE">
        <title>Assembly-driven community genomics of a hypersaline microbial ecosystem.</title>
        <authorList>
            <person name="Podell S."/>
            <person name="Ugalde J.A."/>
            <person name="Narasingarao P."/>
            <person name="Banfield J.F."/>
            <person name="Heidelberg K.B."/>
            <person name="Allen E.E."/>
        </authorList>
    </citation>
    <scope>NUCLEOTIDE SEQUENCE [LARGE SCALE GENOMIC DNA]</scope>
    <source>
        <strain evidence="2">J07HQW1</strain>
    </source>
</reference>
<sequence>MVVDDVRGSHARLRRLLVFLPTNNDAFARFGDIIASRLDTTAVEPVRFLTHVVVDFVVRLCLAGGDVFALEGVVYDVLSAPGKRVGGVSEKRGTSSVTRTIRRTSISYRYGLCVSDIGSRLATVWWLDFQLSALCHG</sequence>
<dbReference type="Proteomes" id="UP000030649">
    <property type="component" value="Unassembled WGS sequence"/>
</dbReference>
<name>U1PFR9_9EURY</name>
<dbReference type="AlphaFoldDB" id="U1PFR9"/>